<feature type="region of interest" description="Disordered" evidence="4">
    <location>
        <begin position="263"/>
        <end position="297"/>
    </location>
</feature>
<dbReference type="GO" id="GO:0005516">
    <property type="term" value="F:calmodulin binding"/>
    <property type="evidence" value="ECO:0007669"/>
    <property type="project" value="UniProtKB-KW"/>
</dbReference>
<evidence type="ECO:0000313" key="7">
    <source>
        <dbReference type="Proteomes" id="UP001054252"/>
    </source>
</evidence>
<dbReference type="Pfam" id="PF13178">
    <property type="entry name" value="DUF4005"/>
    <property type="match status" value="1"/>
</dbReference>
<protein>
    <recommendedName>
        <fullName evidence="5">DUF4005 domain-containing protein</fullName>
    </recommendedName>
</protein>
<proteinExistence type="inferred from homology"/>
<dbReference type="Pfam" id="PF00612">
    <property type="entry name" value="IQ"/>
    <property type="match status" value="1"/>
</dbReference>
<comment type="subunit">
    <text evidence="3">Binds to multiple calmodulin (CaM) in the presence of Ca(2+) and CaM-like proteins.</text>
</comment>
<organism evidence="6 7">
    <name type="scientific">Rubroshorea leprosula</name>
    <dbReference type="NCBI Taxonomy" id="152421"/>
    <lineage>
        <taxon>Eukaryota</taxon>
        <taxon>Viridiplantae</taxon>
        <taxon>Streptophyta</taxon>
        <taxon>Embryophyta</taxon>
        <taxon>Tracheophyta</taxon>
        <taxon>Spermatophyta</taxon>
        <taxon>Magnoliopsida</taxon>
        <taxon>eudicotyledons</taxon>
        <taxon>Gunneridae</taxon>
        <taxon>Pentapetalae</taxon>
        <taxon>rosids</taxon>
        <taxon>malvids</taxon>
        <taxon>Malvales</taxon>
        <taxon>Dipterocarpaceae</taxon>
        <taxon>Rubroshorea</taxon>
    </lineage>
</organism>
<keyword evidence="7" id="KW-1185">Reference proteome</keyword>
<evidence type="ECO:0000256" key="2">
    <source>
        <dbReference type="ARBA" id="ARBA00024341"/>
    </source>
</evidence>
<feature type="domain" description="DUF4005" evidence="5">
    <location>
        <begin position="317"/>
        <end position="352"/>
    </location>
</feature>
<dbReference type="InterPro" id="IPR025064">
    <property type="entry name" value="DUF4005"/>
</dbReference>
<feature type="region of interest" description="Disordered" evidence="4">
    <location>
        <begin position="154"/>
        <end position="179"/>
    </location>
</feature>
<dbReference type="SMART" id="SM00015">
    <property type="entry name" value="IQ"/>
    <property type="match status" value="1"/>
</dbReference>
<evidence type="ECO:0000256" key="1">
    <source>
        <dbReference type="ARBA" id="ARBA00022860"/>
    </source>
</evidence>
<evidence type="ECO:0000256" key="3">
    <source>
        <dbReference type="ARBA" id="ARBA00024378"/>
    </source>
</evidence>
<dbReference type="PANTHER" id="PTHR32295">
    <property type="entry name" value="IQ-DOMAIN 5-RELATED"/>
    <property type="match status" value="1"/>
</dbReference>
<dbReference type="EMBL" id="BPVZ01000151">
    <property type="protein sequence ID" value="GKV41657.1"/>
    <property type="molecule type" value="Genomic_DNA"/>
</dbReference>
<evidence type="ECO:0000256" key="4">
    <source>
        <dbReference type="SAM" id="MobiDB-lite"/>
    </source>
</evidence>
<sequence>MEKKSSLFDWLKRIFICETETEKKSRRWRWFLGSFMFKQRHLALLAQERTLCEATEEQRRHALNVAIATAAAAEAAVAAAHAAAELVRLAGASKSYHNFSFRDREWAAIKIQSAFRGLLARKALRALKGLVRLQAIVRGRAVRRQVMESLKSLSSDAKLNSEDNGRGTSTGKAICQDSRKKHCPRIKEELGDGEIKASPRNWNPSLLSKEDIETERLRKQEAVIKRERMMKYSYSHRESSSTSLLDEPAYDKETERMSSHLKQGIGGLGANKMEGLGSSKPRNTRKQDSLDGLNSSIQFPRRSFGHSGLNATGDYGSLPNSPWFPSYMAATLSAKAKARSLSTPKQRIGFLDTCFDQSVRNKNGIFTWSSHNGEPFSMNENRSISRQLSASINHHN</sequence>
<accession>A0AAV5LWX0</accession>
<dbReference type="Proteomes" id="UP001054252">
    <property type="component" value="Unassembled WGS sequence"/>
</dbReference>
<gene>
    <name evidence="6" type="ORF">SLEP1_g49157</name>
</gene>
<evidence type="ECO:0000259" key="5">
    <source>
        <dbReference type="Pfam" id="PF13178"/>
    </source>
</evidence>
<name>A0AAV5LWX0_9ROSI</name>
<comment type="similarity">
    <text evidence="2">Belongs to the IQD family.</text>
</comment>
<dbReference type="InterPro" id="IPR000048">
    <property type="entry name" value="IQ_motif_EF-hand-BS"/>
</dbReference>
<comment type="caution">
    <text evidence="6">The sequence shown here is derived from an EMBL/GenBank/DDBJ whole genome shotgun (WGS) entry which is preliminary data.</text>
</comment>
<evidence type="ECO:0000313" key="6">
    <source>
        <dbReference type="EMBL" id="GKV41657.1"/>
    </source>
</evidence>
<reference evidence="6 7" key="1">
    <citation type="journal article" date="2021" name="Commun. Biol.">
        <title>The genome of Shorea leprosula (Dipterocarpaceae) highlights the ecological relevance of drought in aseasonal tropical rainforests.</title>
        <authorList>
            <person name="Ng K.K.S."/>
            <person name="Kobayashi M.J."/>
            <person name="Fawcett J.A."/>
            <person name="Hatakeyama M."/>
            <person name="Paape T."/>
            <person name="Ng C.H."/>
            <person name="Ang C.C."/>
            <person name="Tnah L.H."/>
            <person name="Lee C.T."/>
            <person name="Nishiyama T."/>
            <person name="Sese J."/>
            <person name="O'Brien M.J."/>
            <person name="Copetti D."/>
            <person name="Mohd Noor M.I."/>
            <person name="Ong R.C."/>
            <person name="Putra M."/>
            <person name="Sireger I.Z."/>
            <person name="Indrioko S."/>
            <person name="Kosugi Y."/>
            <person name="Izuno A."/>
            <person name="Isagi Y."/>
            <person name="Lee S.L."/>
            <person name="Shimizu K.K."/>
        </authorList>
    </citation>
    <scope>NUCLEOTIDE SEQUENCE [LARGE SCALE GENOMIC DNA]</scope>
    <source>
        <strain evidence="6">214</strain>
    </source>
</reference>
<dbReference type="PANTHER" id="PTHR32295:SF212">
    <property type="entry name" value="CALMODULIN BINDING PROTEIN-RELATED"/>
    <property type="match status" value="1"/>
</dbReference>
<dbReference type="CDD" id="cd23767">
    <property type="entry name" value="IQCD"/>
    <property type="match status" value="1"/>
</dbReference>
<keyword evidence="1" id="KW-0112">Calmodulin-binding</keyword>
<dbReference type="PROSITE" id="PS50096">
    <property type="entry name" value="IQ"/>
    <property type="match status" value="2"/>
</dbReference>
<dbReference type="Gene3D" id="1.20.5.190">
    <property type="match status" value="1"/>
</dbReference>
<dbReference type="AlphaFoldDB" id="A0AAV5LWX0"/>